<reference evidence="2 3" key="1">
    <citation type="submission" date="2020-01" db="EMBL/GenBank/DDBJ databases">
        <title>Novel species isolated from a subtropical stream in China.</title>
        <authorList>
            <person name="Lu H."/>
        </authorList>
    </citation>
    <scope>NUCLEOTIDE SEQUENCE [LARGE SCALE GENOMIC DNA]</scope>
    <source>
        <strain evidence="2 3">FT82W</strain>
    </source>
</reference>
<accession>A0A845G0B8</accession>
<dbReference type="SUPFAM" id="SSF50475">
    <property type="entry name" value="FMN-binding split barrel"/>
    <property type="match status" value="1"/>
</dbReference>
<dbReference type="PANTHER" id="PTHR34818:SF1">
    <property type="entry name" value="PROTEIN BLI-3"/>
    <property type="match status" value="1"/>
</dbReference>
<gene>
    <name evidence="2" type="ORF">GTP91_03325</name>
</gene>
<sequence length="165" mass="18498">MPLYNQEQIHALAARIKDVPVGMFTTSGDQNVLTCRPLPTQQIDNEGNLWFFTADDADFTADLQQHPDVNISFSNPKENLYLSVSGHACMLKDRAKARELWHPTVRGWFPGGLDDPHLALIRVRVQTAEYWDAGAGKMKQLLQLARSAISGRTPLQMGRHTTICL</sequence>
<dbReference type="RefSeq" id="WP_161095478.1">
    <property type="nucleotide sequence ID" value="NZ_WWCW01000005.1"/>
</dbReference>
<name>A0A845G0B8_9BURK</name>
<evidence type="ECO:0000313" key="3">
    <source>
        <dbReference type="Proteomes" id="UP000470302"/>
    </source>
</evidence>
<organism evidence="2 3">
    <name type="scientific">Duganella vulcania</name>
    <dbReference type="NCBI Taxonomy" id="2692166"/>
    <lineage>
        <taxon>Bacteria</taxon>
        <taxon>Pseudomonadati</taxon>
        <taxon>Pseudomonadota</taxon>
        <taxon>Betaproteobacteria</taxon>
        <taxon>Burkholderiales</taxon>
        <taxon>Oxalobacteraceae</taxon>
        <taxon>Telluria group</taxon>
        <taxon>Duganella</taxon>
    </lineage>
</organism>
<dbReference type="Gene3D" id="2.30.110.10">
    <property type="entry name" value="Electron Transport, Fmn-binding Protein, Chain A"/>
    <property type="match status" value="1"/>
</dbReference>
<dbReference type="Pfam" id="PF16242">
    <property type="entry name" value="Pyrid_ox_like"/>
    <property type="match status" value="1"/>
</dbReference>
<dbReference type="InterPro" id="IPR038725">
    <property type="entry name" value="YdaG_split_barrel_FMN-bd"/>
</dbReference>
<dbReference type="PANTHER" id="PTHR34818">
    <property type="entry name" value="PROTEIN BLI-3"/>
    <property type="match status" value="1"/>
</dbReference>
<dbReference type="EMBL" id="WWCW01000005">
    <property type="protein sequence ID" value="MYM86208.1"/>
    <property type="molecule type" value="Genomic_DNA"/>
</dbReference>
<evidence type="ECO:0000259" key="1">
    <source>
        <dbReference type="Pfam" id="PF16242"/>
    </source>
</evidence>
<protein>
    <submittedName>
        <fullName evidence="2">Pyridoxamine 5'-phosphate oxidase family protein</fullName>
    </submittedName>
</protein>
<dbReference type="AlphaFoldDB" id="A0A845G0B8"/>
<dbReference type="Proteomes" id="UP000470302">
    <property type="component" value="Unassembled WGS sequence"/>
</dbReference>
<proteinExistence type="predicted"/>
<dbReference type="InterPro" id="IPR052917">
    <property type="entry name" value="Stress-Dev_Protein"/>
</dbReference>
<feature type="domain" description="General stress protein FMN-binding split barrel" evidence="1">
    <location>
        <begin position="8"/>
        <end position="154"/>
    </location>
</feature>
<evidence type="ECO:0000313" key="2">
    <source>
        <dbReference type="EMBL" id="MYM86208.1"/>
    </source>
</evidence>
<comment type="caution">
    <text evidence="2">The sequence shown here is derived from an EMBL/GenBank/DDBJ whole genome shotgun (WGS) entry which is preliminary data.</text>
</comment>
<dbReference type="InterPro" id="IPR012349">
    <property type="entry name" value="Split_barrel_FMN-bd"/>
</dbReference>